<protein>
    <submittedName>
        <fullName evidence="1">Uncharacterized protein</fullName>
    </submittedName>
</protein>
<evidence type="ECO:0000313" key="1">
    <source>
        <dbReference type="EMBL" id="BDI30551.1"/>
    </source>
</evidence>
<organism evidence="1 2">
    <name type="scientific">Capsulimonas corticalis</name>
    <dbReference type="NCBI Taxonomy" id="2219043"/>
    <lineage>
        <taxon>Bacteria</taxon>
        <taxon>Bacillati</taxon>
        <taxon>Armatimonadota</taxon>
        <taxon>Armatimonadia</taxon>
        <taxon>Capsulimonadales</taxon>
        <taxon>Capsulimonadaceae</taxon>
        <taxon>Capsulimonas</taxon>
    </lineage>
</organism>
<accession>A0A402CVW1</accession>
<name>A0A402CVW1_9BACT</name>
<dbReference type="AlphaFoldDB" id="A0A402CVW1"/>
<dbReference type="EMBL" id="AP025739">
    <property type="protein sequence ID" value="BDI30551.1"/>
    <property type="molecule type" value="Genomic_DNA"/>
</dbReference>
<dbReference type="KEGG" id="ccot:CCAX7_26020"/>
<dbReference type="Proteomes" id="UP000287394">
    <property type="component" value="Chromosome"/>
</dbReference>
<sequence length="82" mass="9038">MADSGGMWGAVVLQLDEEIGAENRLELSRNFKRVVVAMIANERTDFSLSTSCETDHPFGVKTKLIPRQSWREATADGVRGGQ</sequence>
<proteinExistence type="predicted"/>
<evidence type="ECO:0000313" key="2">
    <source>
        <dbReference type="Proteomes" id="UP000287394"/>
    </source>
</evidence>
<reference evidence="1 2" key="1">
    <citation type="journal article" date="2019" name="Int. J. Syst. Evol. Microbiol.">
        <title>Capsulimonas corticalis gen. nov., sp. nov., an aerobic capsulated bacterium, of a novel bacterial order, Capsulimonadales ord. nov., of the class Armatimonadia of the phylum Armatimonadetes.</title>
        <authorList>
            <person name="Li J."/>
            <person name="Kudo C."/>
            <person name="Tonouchi A."/>
        </authorList>
    </citation>
    <scope>NUCLEOTIDE SEQUENCE [LARGE SCALE GENOMIC DNA]</scope>
    <source>
        <strain evidence="1 2">AX-7</strain>
    </source>
</reference>
<gene>
    <name evidence="1" type="ORF">CCAX7_26020</name>
</gene>
<keyword evidence="2" id="KW-1185">Reference proteome</keyword>